<gene>
    <name evidence="2" type="ORF">B0T21DRAFT_416438</name>
</gene>
<organism evidence="2 3">
    <name type="scientific">Apiosordaria backusii</name>
    <dbReference type="NCBI Taxonomy" id="314023"/>
    <lineage>
        <taxon>Eukaryota</taxon>
        <taxon>Fungi</taxon>
        <taxon>Dikarya</taxon>
        <taxon>Ascomycota</taxon>
        <taxon>Pezizomycotina</taxon>
        <taxon>Sordariomycetes</taxon>
        <taxon>Sordariomycetidae</taxon>
        <taxon>Sordariales</taxon>
        <taxon>Lasiosphaeriaceae</taxon>
        <taxon>Apiosordaria</taxon>
    </lineage>
</organism>
<sequence>MSVNAPPEMDDKTNAEFERLISETLTNPRATTVVDSEFGVGVSSIFGRSSHENYGEWLKSLISGLNGEKGTPYPFSTSGFQRHVYNFGFNRPEQRLQVYSRYAKIVCAEYYDTPPTPTHPNQVGYEEFHWKTWNQLYKAKHRSLPIVETSLYEQDWFKLKKAGLSEEYKLYYQWRRDLEKGQPLTPGPSIFSNPQTSMASTHHPTVTPNPFTAPISQASAAEGKRKAPESSASDNLHPAAKRECSDLAVGMPPSEELVSGERLASKVKGSYEESRLQWGDSKRKRVYLAEIELTAEEFQASRNDSFTVRYLAKDGSVIKGKLKICDD</sequence>
<accession>A0AA39ZY40</accession>
<dbReference type="AlphaFoldDB" id="A0AA39ZY40"/>
<evidence type="ECO:0000313" key="3">
    <source>
        <dbReference type="Proteomes" id="UP001172159"/>
    </source>
</evidence>
<proteinExistence type="predicted"/>
<dbReference type="Proteomes" id="UP001172159">
    <property type="component" value="Unassembled WGS sequence"/>
</dbReference>
<dbReference type="EMBL" id="JAUKTV010000020">
    <property type="protein sequence ID" value="KAK0705745.1"/>
    <property type="molecule type" value="Genomic_DNA"/>
</dbReference>
<name>A0AA39ZY40_9PEZI</name>
<feature type="compositionally biased region" description="Polar residues" evidence="1">
    <location>
        <begin position="190"/>
        <end position="219"/>
    </location>
</feature>
<reference evidence="2" key="1">
    <citation type="submission" date="2023-06" db="EMBL/GenBank/DDBJ databases">
        <title>Genome-scale phylogeny and comparative genomics of the fungal order Sordariales.</title>
        <authorList>
            <consortium name="Lawrence Berkeley National Laboratory"/>
            <person name="Hensen N."/>
            <person name="Bonometti L."/>
            <person name="Westerberg I."/>
            <person name="Brannstrom I.O."/>
            <person name="Guillou S."/>
            <person name="Cros-Aarteil S."/>
            <person name="Calhoun S."/>
            <person name="Haridas S."/>
            <person name="Kuo A."/>
            <person name="Mondo S."/>
            <person name="Pangilinan J."/>
            <person name="Riley R."/>
            <person name="Labutti K."/>
            <person name="Andreopoulos B."/>
            <person name="Lipzen A."/>
            <person name="Chen C."/>
            <person name="Yanf M."/>
            <person name="Daum C."/>
            <person name="Ng V."/>
            <person name="Clum A."/>
            <person name="Steindorff A."/>
            <person name="Ohm R."/>
            <person name="Martin F."/>
            <person name="Silar P."/>
            <person name="Natvig D."/>
            <person name="Lalanne C."/>
            <person name="Gautier V."/>
            <person name="Ament-Velasquez S.L."/>
            <person name="Kruys A."/>
            <person name="Hutchinson M.I."/>
            <person name="Powell A.J."/>
            <person name="Barry K."/>
            <person name="Miller A.N."/>
            <person name="Grigoriev I.V."/>
            <person name="Debuchy R."/>
            <person name="Gladieux P."/>
            <person name="Thoren M.H."/>
            <person name="Johannesson H."/>
        </authorList>
    </citation>
    <scope>NUCLEOTIDE SEQUENCE</scope>
    <source>
        <strain evidence="2">CBS 540.89</strain>
    </source>
</reference>
<feature type="region of interest" description="Disordered" evidence="1">
    <location>
        <begin position="183"/>
        <end position="238"/>
    </location>
</feature>
<evidence type="ECO:0000256" key="1">
    <source>
        <dbReference type="SAM" id="MobiDB-lite"/>
    </source>
</evidence>
<comment type="caution">
    <text evidence="2">The sequence shown here is derived from an EMBL/GenBank/DDBJ whole genome shotgun (WGS) entry which is preliminary data.</text>
</comment>
<evidence type="ECO:0000313" key="2">
    <source>
        <dbReference type="EMBL" id="KAK0705745.1"/>
    </source>
</evidence>
<protein>
    <submittedName>
        <fullName evidence="2">Uncharacterized protein</fullName>
    </submittedName>
</protein>
<keyword evidence="3" id="KW-1185">Reference proteome</keyword>